<keyword evidence="1" id="KW-0472">Membrane</keyword>
<evidence type="ECO:0000313" key="3">
    <source>
        <dbReference type="Proteomes" id="UP000681027"/>
    </source>
</evidence>
<dbReference type="RefSeq" id="WP_213102444.1">
    <property type="nucleotide sequence ID" value="NZ_JAGYPM010000003.1"/>
</dbReference>
<organism evidence="2 3">
    <name type="scientific">Cytobacillus citreus</name>
    <dbReference type="NCBI Taxonomy" id="2833586"/>
    <lineage>
        <taxon>Bacteria</taxon>
        <taxon>Bacillati</taxon>
        <taxon>Bacillota</taxon>
        <taxon>Bacilli</taxon>
        <taxon>Bacillales</taxon>
        <taxon>Bacillaceae</taxon>
        <taxon>Cytobacillus</taxon>
    </lineage>
</organism>
<keyword evidence="1" id="KW-0812">Transmembrane</keyword>
<feature type="transmembrane region" description="Helical" evidence="1">
    <location>
        <begin position="66"/>
        <end position="95"/>
    </location>
</feature>
<keyword evidence="1" id="KW-1133">Transmembrane helix</keyword>
<evidence type="ECO:0000256" key="1">
    <source>
        <dbReference type="SAM" id="Phobius"/>
    </source>
</evidence>
<protein>
    <submittedName>
        <fullName evidence="2">Uncharacterized protein</fullName>
    </submittedName>
</protein>
<evidence type="ECO:0000313" key="2">
    <source>
        <dbReference type="EMBL" id="MBS4190972.1"/>
    </source>
</evidence>
<keyword evidence="3" id="KW-1185">Reference proteome</keyword>
<comment type="caution">
    <text evidence="2">The sequence shown here is derived from an EMBL/GenBank/DDBJ whole genome shotgun (WGS) entry which is preliminary data.</text>
</comment>
<feature type="transmembrane region" description="Helical" evidence="1">
    <location>
        <begin position="6"/>
        <end position="25"/>
    </location>
</feature>
<feature type="transmembrane region" description="Helical" evidence="1">
    <location>
        <begin position="37"/>
        <end position="60"/>
    </location>
</feature>
<name>A0ABS5NT47_9BACI</name>
<accession>A0ABS5NT47</accession>
<sequence length="103" mass="11793">MSDAVGLSLTILFEIIAFSLINFYVFKFSQKDIKRRIWSGVIFLLLTPLIFFGTLFFVLFFDESGWGAGILTVVFTGLYIINGILVLLSSIYLYFMKSKKRVV</sequence>
<gene>
    <name evidence="2" type="ORF">KHA94_12340</name>
</gene>
<reference evidence="2 3" key="1">
    <citation type="submission" date="2021-05" db="EMBL/GenBank/DDBJ databases">
        <title>Novel Bacillus species.</title>
        <authorList>
            <person name="Liu G."/>
        </authorList>
    </citation>
    <scope>NUCLEOTIDE SEQUENCE [LARGE SCALE GENOMIC DNA]</scope>
    <source>
        <strain evidence="2 3">FJAT-49705</strain>
    </source>
</reference>
<dbReference type="Proteomes" id="UP000681027">
    <property type="component" value="Unassembled WGS sequence"/>
</dbReference>
<proteinExistence type="predicted"/>
<dbReference type="EMBL" id="JAGYPM010000003">
    <property type="protein sequence ID" value="MBS4190972.1"/>
    <property type="molecule type" value="Genomic_DNA"/>
</dbReference>